<dbReference type="InterPro" id="IPR025955">
    <property type="entry name" value="TraC/Conjuga_ATPase"/>
</dbReference>
<sequence length="885" mass="101420">MGAISRFFKQFENSKFGDLLPVLDYNRKHKYFELEDSYIGLMYKIETVPAVNDELQELLEQIYKADWPEDTFIQVLFWANDNLSPFTNSFSMYHGGRQTGEANDRLNSISKGLINHFQQSSQSGFGDSDCRARMFDCYFVVKVPIKGNFGVPTKKELKHFNNLRTDTEESLNKVGLFCTPMDQWGWLHFMQRLMNRKDSSTWRKGDVNKNEAYMPRDQVQEQGGKIEFTDSKVIIDERPISMLTPKEYPKTLGFGDMLNVFSDWRYGHSTAWSNFMIVLNVHYPNSKKEEGKIKRRRKYMTMQANNKLVNWNDTVRWQRADFDEAFTKIEQKKSKMVNAYLQFMIFGDDEEHLETEIARFKKVASTPAGFELEEDKYMTPPMFLHSLPFAPDPVTRKRLDRYNLVPSDVCAFMSPIISSSSGNSPSKPVIPFVTRDMSMFGFNPFETDGSMNGIVVAESGSGKSVLVQYIVTCILGSGKMPSQHLWNMMNLPKSEIDKLMKTAQHIAEAQRDGGMAMIIDVGRSYYRLCEALNGQFISFGQDMKFSLNPFPSIVEFSGKEGQAGMILEMLSVMAEPNGTLTTLQKRGMTTILKLMWDKHGRDSSVTIFADMCSASSRKELNDIGEQLKPFREGEMFGDMFTVNKPPPTLDNPFIVCELEELKSQPELQVIALMQIINLCYQHFFLGDAQAGSQRRSKAFIVDECWEFLQEKQGSTGANPVSSFLESAFRRFRKVDASAWIITQLLSDLYGSSVGKAIAANCVYRCFLYQKSDTINQVKNDKLVALSDQEFEILKSIRTRKNRYSEIFFQIGDDIKEVVRFYAPPAMLLMYSTDPKDKMELAALMERGYTQDQAIDKILETRRVESFATDMDDLENEDEEQVENAA</sequence>
<dbReference type="InterPro" id="IPR043964">
    <property type="entry name" value="P-loop_TraG"/>
</dbReference>
<dbReference type="Pfam" id="PF19044">
    <property type="entry name" value="P-loop_TraG"/>
    <property type="match status" value="1"/>
</dbReference>
<dbReference type="PANTHER" id="PTHR38467:SF1">
    <property type="entry name" value="CONJUGATIVE TRANSFER: ASSEMBLY"/>
    <property type="match status" value="1"/>
</dbReference>
<accession>A0A5M9NWR6</accession>
<dbReference type="InterPro" id="IPR027417">
    <property type="entry name" value="P-loop_NTPase"/>
</dbReference>
<dbReference type="Pfam" id="PF11130">
    <property type="entry name" value="TraC_F_IV"/>
    <property type="match status" value="1"/>
</dbReference>
<dbReference type="RefSeq" id="WP_086714967.1">
    <property type="nucleotide sequence ID" value="NZ_AP025494.1"/>
</dbReference>
<evidence type="ECO:0000259" key="1">
    <source>
        <dbReference type="Pfam" id="PF19044"/>
    </source>
</evidence>
<evidence type="ECO:0000313" key="2">
    <source>
        <dbReference type="EMBL" id="KAA8675631.1"/>
    </source>
</evidence>
<dbReference type="Proteomes" id="UP000322521">
    <property type="component" value="Unassembled WGS sequence"/>
</dbReference>
<evidence type="ECO:0000313" key="3">
    <source>
        <dbReference type="Proteomes" id="UP000322521"/>
    </source>
</evidence>
<dbReference type="Gene3D" id="3.40.50.300">
    <property type="entry name" value="P-loop containing nucleotide triphosphate hydrolases"/>
    <property type="match status" value="1"/>
</dbReference>
<reference evidence="2 3" key="1">
    <citation type="submission" date="2019-09" db="EMBL/GenBank/DDBJ databases">
        <title>Draft genome sequence of various Type strains from the CCUG.</title>
        <authorList>
            <person name="Pineiro-Iglesias B."/>
            <person name="Tunovic T."/>
            <person name="Unosson C."/>
            <person name="Inganas E."/>
            <person name="Ohlen M."/>
            <person name="Cardew S."/>
            <person name="Jensie-Markopoulos S."/>
            <person name="Salva-Serra F."/>
            <person name="Jaen-Luchoro D."/>
            <person name="Karlsson R."/>
            <person name="Svensson-Stadler L."/>
            <person name="Chun J."/>
            <person name="Moore E."/>
        </authorList>
    </citation>
    <scope>NUCLEOTIDE SEQUENCE [LARGE SCALE GENOMIC DNA]</scope>
    <source>
        <strain evidence="2 3">CCUG 56969T</strain>
    </source>
</reference>
<feature type="domain" description="TraG P-loop" evidence="1">
    <location>
        <begin position="620"/>
        <end position="858"/>
    </location>
</feature>
<organism evidence="2 3">
    <name type="scientific">Vibrio gigantis</name>
    <dbReference type="NCBI Taxonomy" id="296199"/>
    <lineage>
        <taxon>Bacteria</taxon>
        <taxon>Pseudomonadati</taxon>
        <taxon>Pseudomonadota</taxon>
        <taxon>Gammaproteobacteria</taxon>
        <taxon>Vibrionales</taxon>
        <taxon>Vibrionaceae</taxon>
        <taxon>Vibrio</taxon>
    </lineage>
</organism>
<gene>
    <name evidence="2" type="ORF">F4W18_13490</name>
</gene>
<dbReference type="AlphaFoldDB" id="A0A5M9NWR6"/>
<dbReference type="EMBL" id="VXJS01000007">
    <property type="protein sequence ID" value="KAA8675631.1"/>
    <property type="molecule type" value="Genomic_DNA"/>
</dbReference>
<protein>
    <submittedName>
        <fullName evidence="2">TraC family protein</fullName>
    </submittedName>
</protein>
<comment type="caution">
    <text evidence="2">The sequence shown here is derived from an EMBL/GenBank/DDBJ whole genome shotgun (WGS) entry which is preliminary data.</text>
</comment>
<proteinExistence type="predicted"/>
<name>A0A5M9NWR6_9VIBR</name>
<dbReference type="SUPFAM" id="SSF52540">
    <property type="entry name" value="P-loop containing nucleoside triphosphate hydrolases"/>
    <property type="match status" value="1"/>
</dbReference>
<dbReference type="Gene3D" id="1.10.8.730">
    <property type="match status" value="1"/>
</dbReference>
<dbReference type="PANTHER" id="PTHR38467">
    <property type="match status" value="1"/>
</dbReference>
<keyword evidence="3" id="KW-1185">Reference proteome</keyword>
<dbReference type="InterPro" id="IPR053155">
    <property type="entry name" value="F-pilin_assembly_TraC"/>
</dbReference>
<dbReference type="OrthoDB" id="9816422at2"/>